<keyword evidence="1" id="KW-0004">4Fe-4S</keyword>
<keyword evidence="5" id="KW-0408">Iron</keyword>
<dbReference type="GO" id="GO:0051539">
    <property type="term" value="F:4 iron, 4 sulfur cluster binding"/>
    <property type="evidence" value="ECO:0007669"/>
    <property type="project" value="UniProtKB-KW"/>
</dbReference>
<dbReference type="SUPFAM" id="SSF52141">
    <property type="entry name" value="Uracil-DNA glycosylase-like"/>
    <property type="match status" value="1"/>
</dbReference>
<dbReference type="Proteomes" id="UP000516057">
    <property type="component" value="Chromosome"/>
</dbReference>
<dbReference type="GO" id="GO:0046872">
    <property type="term" value="F:metal ion binding"/>
    <property type="evidence" value="ECO:0007669"/>
    <property type="project" value="UniProtKB-KW"/>
</dbReference>
<proteinExistence type="predicted"/>
<sequence length="159" mass="16357">MLAPAQPAYPGASADPDAPGTGWLVVAECAQPGDPLAGDTGRLLDNMLRALQLHRHPRVHIVPLVRAEAGAEAAAGTGLAAELARHQPAVVLALGLPAARTVLGRTEPLGRLRAGPQSVQGTPVVVTYDPAYLLRAPQAKAAAWADLCRARALAIARPA</sequence>
<dbReference type="SMART" id="SM00986">
    <property type="entry name" value="UDG"/>
    <property type="match status" value="1"/>
</dbReference>
<gene>
    <name evidence="9" type="ORF">H9L24_17050</name>
</gene>
<protein>
    <submittedName>
        <fullName evidence="9">DNA polymerase</fullName>
    </submittedName>
</protein>
<accession>A0A7H0HDP5</accession>
<dbReference type="AlphaFoldDB" id="A0A7H0HDP5"/>
<name>A0A7H0HDP5_9BURK</name>
<dbReference type="GO" id="GO:0006281">
    <property type="term" value="P:DNA repair"/>
    <property type="evidence" value="ECO:0007669"/>
    <property type="project" value="UniProtKB-KW"/>
</dbReference>
<organism evidence="9 10">
    <name type="scientific">Paenacidovorax monticola</name>
    <dbReference type="NCBI Taxonomy" id="1926868"/>
    <lineage>
        <taxon>Bacteria</taxon>
        <taxon>Pseudomonadati</taxon>
        <taxon>Pseudomonadota</taxon>
        <taxon>Betaproteobacteria</taxon>
        <taxon>Burkholderiales</taxon>
        <taxon>Comamonadaceae</taxon>
        <taxon>Paenacidovorax</taxon>
    </lineage>
</organism>
<keyword evidence="6" id="KW-0411">Iron-sulfur</keyword>
<feature type="domain" description="Uracil-DNA glycosylase-like" evidence="8">
    <location>
        <begin position="13"/>
        <end position="148"/>
    </location>
</feature>
<reference evidence="9 10" key="1">
    <citation type="submission" date="2020-08" db="EMBL/GenBank/DDBJ databases">
        <title>Genome sequence of Acidovorax monticola KACC 19171T.</title>
        <authorList>
            <person name="Hyun D.-W."/>
            <person name="Bae J.-W."/>
        </authorList>
    </citation>
    <scope>NUCLEOTIDE SEQUENCE [LARGE SCALE GENOMIC DNA]</scope>
    <source>
        <strain evidence="9 10">KACC 19171</strain>
    </source>
</reference>
<evidence type="ECO:0000256" key="1">
    <source>
        <dbReference type="ARBA" id="ARBA00022485"/>
    </source>
</evidence>
<keyword evidence="10" id="KW-1185">Reference proteome</keyword>
<evidence type="ECO:0000256" key="3">
    <source>
        <dbReference type="ARBA" id="ARBA00022763"/>
    </source>
</evidence>
<dbReference type="InterPro" id="IPR036895">
    <property type="entry name" value="Uracil-DNA_glycosylase-like_sf"/>
</dbReference>
<dbReference type="EMBL" id="CP060790">
    <property type="protein sequence ID" value="QNP58661.1"/>
    <property type="molecule type" value="Genomic_DNA"/>
</dbReference>
<evidence type="ECO:0000259" key="8">
    <source>
        <dbReference type="SMART" id="SM00986"/>
    </source>
</evidence>
<dbReference type="InterPro" id="IPR051536">
    <property type="entry name" value="UDG_Type-4/5"/>
</dbReference>
<dbReference type="RefSeq" id="WP_187735648.1">
    <property type="nucleotide sequence ID" value="NZ_CP060790.1"/>
</dbReference>
<dbReference type="InterPro" id="IPR005122">
    <property type="entry name" value="Uracil-DNA_glycosylase-like"/>
</dbReference>
<evidence type="ECO:0000256" key="4">
    <source>
        <dbReference type="ARBA" id="ARBA00022801"/>
    </source>
</evidence>
<evidence type="ECO:0000256" key="7">
    <source>
        <dbReference type="ARBA" id="ARBA00023204"/>
    </source>
</evidence>
<dbReference type="SMART" id="SM00987">
    <property type="entry name" value="UreE_C"/>
    <property type="match status" value="1"/>
</dbReference>
<evidence type="ECO:0000256" key="5">
    <source>
        <dbReference type="ARBA" id="ARBA00023004"/>
    </source>
</evidence>
<dbReference type="Pfam" id="PF03167">
    <property type="entry name" value="UDG"/>
    <property type="match status" value="1"/>
</dbReference>
<evidence type="ECO:0000313" key="9">
    <source>
        <dbReference type="EMBL" id="QNP58661.1"/>
    </source>
</evidence>
<keyword evidence="2" id="KW-0479">Metal-binding</keyword>
<dbReference type="Gene3D" id="3.40.470.10">
    <property type="entry name" value="Uracil-DNA glycosylase-like domain"/>
    <property type="match status" value="1"/>
</dbReference>
<dbReference type="KEGG" id="amon:H9L24_17050"/>
<evidence type="ECO:0000256" key="6">
    <source>
        <dbReference type="ARBA" id="ARBA00023014"/>
    </source>
</evidence>
<dbReference type="GO" id="GO:0097506">
    <property type="term" value="F:deaminated base DNA N-glycosylase activity"/>
    <property type="evidence" value="ECO:0007669"/>
    <property type="project" value="UniProtKB-ARBA"/>
</dbReference>
<dbReference type="PANTHER" id="PTHR33693">
    <property type="entry name" value="TYPE-5 URACIL-DNA GLYCOSYLASE"/>
    <property type="match status" value="1"/>
</dbReference>
<keyword evidence="3" id="KW-0227">DNA damage</keyword>
<keyword evidence="4" id="KW-0378">Hydrolase</keyword>
<dbReference type="PANTHER" id="PTHR33693:SF1">
    <property type="entry name" value="TYPE-4 URACIL-DNA GLYCOSYLASE"/>
    <property type="match status" value="1"/>
</dbReference>
<evidence type="ECO:0000256" key="2">
    <source>
        <dbReference type="ARBA" id="ARBA00022723"/>
    </source>
</evidence>
<keyword evidence="7" id="KW-0234">DNA repair</keyword>
<evidence type="ECO:0000313" key="10">
    <source>
        <dbReference type="Proteomes" id="UP000516057"/>
    </source>
</evidence>